<organism evidence="2 3">
    <name type="scientific">Diversispora epigaea</name>
    <dbReference type="NCBI Taxonomy" id="1348612"/>
    <lineage>
        <taxon>Eukaryota</taxon>
        <taxon>Fungi</taxon>
        <taxon>Fungi incertae sedis</taxon>
        <taxon>Mucoromycota</taxon>
        <taxon>Glomeromycotina</taxon>
        <taxon>Glomeromycetes</taxon>
        <taxon>Diversisporales</taxon>
        <taxon>Diversisporaceae</taxon>
        <taxon>Diversispora</taxon>
    </lineage>
</organism>
<proteinExistence type="predicted"/>
<dbReference type="Proteomes" id="UP000266861">
    <property type="component" value="Unassembled WGS sequence"/>
</dbReference>
<keyword evidence="1" id="KW-1133">Transmembrane helix</keyword>
<gene>
    <name evidence="2" type="ORF">Glove_99g373</name>
</gene>
<evidence type="ECO:0000313" key="2">
    <source>
        <dbReference type="EMBL" id="RHZ83055.1"/>
    </source>
</evidence>
<feature type="transmembrane region" description="Helical" evidence="1">
    <location>
        <begin position="252"/>
        <end position="273"/>
    </location>
</feature>
<evidence type="ECO:0000256" key="1">
    <source>
        <dbReference type="SAM" id="Phobius"/>
    </source>
</evidence>
<evidence type="ECO:0000313" key="3">
    <source>
        <dbReference type="Proteomes" id="UP000266861"/>
    </source>
</evidence>
<keyword evidence="3" id="KW-1185">Reference proteome</keyword>
<dbReference type="OrthoDB" id="310870at2759"/>
<comment type="caution">
    <text evidence="2">The sequence shown here is derived from an EMBL/GenBank/DDBJ whole genome shotgun (WGS) entry which is preliminary data.</text>
</comment>
<accession>A0A397J403</accession>
<protein>
    <submittedName>
        <fullName evidence="2">Uncharacterized protein</fullName>
    </submittedName>
</protein>
<reference evidence="2 3" key="1">
    <citation type="submission" date="2018-08" db="EMBL/GenBank/DDBJ databases">
        <title>Genome and evolution of the arbuscular mycorrhizal fungus Diversispora epigaea (formerly Glomus versiforme) and its bacterial endosymbionts.</title>
        <authorList>
            <person name="Sun X."/>
            <person name="Fei Z."/>
            <person name="Harrison M."/>
        </authorList>
    </citation>
    <scope>NUCLEOTIDE SEQUENCE [LARGE SCALE GENOMIC DNA]</scope>
    <source>
        <strain evidence="2 3">IT104</strain>
    </source>
</reference>
<dbReference type="AlphaFoldDB" id="A0A397J403"/>
<keyword evidence="1" id="KW-0812">Transmembrane</keyword>
<sequence>MNVSDESEKSDESVKLDELNESDIKSIVEGLQKVWVYEDFKDIDSLIKYLMKNANLDEICIKKSDPFINPTIYDESHINYKNDELIQKVIDYCMEKNKNKEYRFMLVVSNLFPELIKGSYKNIVGELSKQLNYSKVPSEWCKKEKFISIREELWGYKFPSDNTLPSSIFDGFEKRPRHYATLCYVPLPGLCTYPKDDNIIIPRGLSPFAKFILSGTPIAEVFQDDHASSKIFKSQYFQAIVKYKWHAFARKSFLTCISLYFILFLLFNTAIIISTKKDRAIVEYSEEVMNAAINSYIAAMNMTINDINDTNNMTKTAEIKSDIETIYWAIYYKAFDEAIIKRSVVAINDAAITAIKDITAIDSVIINNTYVEQN</sequence>
<dbReference type="EMBL" id="PQFF01000092">
    <property type="protein sequence ID" value="RHZ83055.1"/>
    <property type="molecule type" value="Genomic_DNA"/>
</dbReference>
<name>A0A397J403_9GLOM</name>
<keyword evidence="1" id="KW-0472">Membrane</keyword>